<feature type="compositionally biased region" description="Polar residues" evidence="3">
    <location>
        <begin position="904"/>
        <end position="914"/>
    </location>
</feature>
<feature type="region of interest" description="Disordered" evidence="3">
    <location>
        <begin position="711"/>
        <end position="767"/>
    </location>
</feature>
<dbReference type="Proteomes" id="UP000019373">
    <property type="component" value="Unassembled WGS sequence"/>
</dbReference>
<proteinExistence type="predicted"/>
<evidence type="ECO:0000256" key="3">
    <source>
        <dbReference type="SAM" id="MobiDB-lite"/>
    </source>
</evidence>
<dbReference type="SMART" id="SM00326">
    <property type="entry name" value="SH3"/>
    <property type="match status" value="1"/>
</dbReference>
<dbReference type="Pfam" id="PF00018">
    <property type="entry name" value="SH3_1"/>
    <property type="match status" value="1"/>
</dbReference>
<dbReference type="HOGENOM" id="CLU_309277_0_0_1"/>
<keyword evidence="1 2" id="KW-0728">SH3 domain</keyword>
<dbReference type="InterPro" id="IPR001452">
    <property type="entry name" value="SH3_domain"/>
</dbReference>
<dbReference type="InterPro" id="IPR036028">
    <property type="entry name" value="SH3-like_dom_sf"/>
</dbReference>
<feature type="domain" description="SH3" evidence="4">
    <location>
        <begin position="555"/>
        <end position="616"/>
    </location>
</feature>
<evidence type="ECO:0000256" key="1">
    <source>
        <dbReference type="ARBA" id="ARBA00022443"/>
    </source>
</evidence>
<feature type="compositionally biased region" description="Pro residues" evidence="3">
    <location>
        <begin position="891"/>
        <end position="903"/>
    </location>
</feature>
<evidence type="ECO:0000313" key="6">
    <source>
        <dbReference type="Proteomes" id="UP000019373"/>
    </source>
</evidence>
<dbReference type="RefSeq" id="XP_007785704.1">
    <property type="nucleotide sequence ID" value="XM_007787514.1"/>
</dbReference>
<dbReference type="SUPFAM" id="SSF50044">
    <property type="entry name" value="SH3-domain"/>
    <property type="match status" value="1"/>
</dbReference>
<dbReference type="Gene3D" id="2.30.30.40">
    <property type="entry name" value="SH3 Domains"/>
    <property type="match status" value="1"/>
</dbReference>
<evidence type="ECO:0000259" key="4">
    <source>
        <dbReference type="PROSITE" id="PS50002"/>
    </source>
</evidence>
<feature type="compositionally biased region" description="Polar residues" evidence="3">
    <location>
        <begin position="936"/>
        <end position="953"/>
    </location>
</feature>
<evidence type="ECO:0000313" key="5">
    <source>
        <dbReference type="EMBL" id="ERF76879.1"/>
    </source>
</evidence>
<dbReference type="PROSITE" id="PS50002">
    <property type="entry name" value="SH3"/>
    <property type="match status" value="1"/>
</dbReference>
<dbReference type="AlphaFoldDB" id="U1I458"/>
<protein>
    <recommendedName>
        <fullName evidence="4">SH3 domain-containing protein</fullName>
    </recommendedName>
</protein>
<organism evidence="5 6">
    <name type="scientific">Endocarpon pusillum (strain Z07020 / HMAS-L-300199)</name>
    <name type="common">Lichen-forming fungus</name>
    <dbReference type="NCBI Taxonomy" id="1263415"/>
    <lineage>
        <taxon>Eukaryota</taxon>
        <taxon>Fungi</taxon>
        <taxon>Dikarya</taxon>
        <taxon>Ascomycota</taxon>
        <taxon>Pezizomycotina</taxon>
        <taxon>Eurotiomycetes</taxon>
        <taxon>Chaetothyriomycetidae</taxon>
        <taxon>Verrucariales</taxon>
        <taxon>Verrucariaceae</taxon>
        <taxon>Endocarpon</taxon>
    </lineage>
</organism>
<gene>
    <name evidence="5" type="ORF">EPUS_02590</name>
</gene>
<name>U1I458_ENDPU</name>
<evidence type="ECO:0000256" key="2">
    <source>
        <dbReference type="PROSITE-ProRule" id="PRU00192"/>
    </source>
</evidence>
<dbReference type="OrthoDB" id="195446at2759"/>
<feature type="region of interest" description="Disordered" evidence="3">
    <location>
        <begin position="223"/>
        <end position="249"/>
    </location>
</feature>
<feature type="compositionally biased region" description="Polar residues" evidence="3">
    <location>
        <begin position="724"/>
        <end position="748"/>
    </location>
</feature>
<feature type="compositionally biased region" description="Polar residues" evidence="3">
    <location>
        <begin position="863"/>
        <end position="873"/>
    </location>
</feature>
<sequence length="953" mass="104633">MAAPFGFSVSDFITLGQLAFRVYRSYQDAPSSFNEVSEQIKILHINLEEVADRLKEDDRRILPSQRATMLEVAASCQSTLDRLEGVISQYSAMDMPRQLTWERLRWQAQDQLQIKQDLTVKLIALSNLNQSLSGSSTAKLLLNLQRLVIQAVAAKKEGTIVSALTNADTGEDHLWASIGRDLQVAGISREMVTVNRDVIRQQIEYLFGSGLIASDSISEAAESRGKAARSAEPPASPAPQPLVAPRAPVPVYTGTPEAAADVSVAAIAARGQTKREQLPLTNDDATYRPYVVEIKLVVPPSKSTIHERDGFSFKRNYVSEHSWVFLRLSQHTRDGIRSLSTPDPYNPVQDHGRQFSQKWTEFAFSQAFRDWRHMLLKPDQPVYVCLPSSQENVLDLLARDHSLAFPIAFSFDLDTDAIVFWKLARRWPGSAALQYRAKSMDEVPRKGLLQYIKRISLRKQARTLNLEGAQGQGQMLLMLFTQRAIDQSRAWANTWIMEQEFSNKGFGASSGPYSNYPDSLNSSSTFIGSNTSDARQGNVPYGSLPSTNLQSHSLPYLAKASAVCSFEASLPNEMSFTSGDEIWITQYVESELWEGINQRTQQKGLFPNTLVKIFLVKKMPSREKMPLEIDSSPHSFGGSPIENKFLSPTSIGGRAASLSNRAHRSVSTSDIPSVANVQELDSTPINPASKPSPMAPEHDLFLNQRGQVARITSSASDKGPGRAASQSYSQLQQNWAQTPLDMANQSPRAGSDIKRSQSQRLWAPTPLSPAITPAGFREYTVSPFVTPIGSIAGGQLNDIRSLSADITPETTPEPTQAADNYESLRAQSSVFQQLREAAEAEAQMMSGFDSWQTAQGSEALPNAGSNPVSSPQLPTAPVAFTNNGPTDQPEDPPSIQPDWPLPSSPKSGTETPPVSNDMEQKIFNLSIDANHVVQPRLSTESPTATTTGSSIHT</sequence>
<dbReference type="CDD" id="cd00174">
    <property type="entry name" value="SH3"/>
    <property type="match status" value="1"/>
</dbReference>
<accession>U1I458</accession>
<dbReference type="EMBL" id="KE720681">
    <property type="protein sequence ID" value="ERF76879.1"/>
    <property type="molecule type" value="Genomic_DNA"/>
</dbReference>
<keyword evidence="6" id="KW-1185">Reference proteome</keyword>
<dbReference type="GeneID" id="19237643"/>
<feature type="region of interest" description="Disordered" evidence="3">
    <location>
        <begin position="856"/>
        <end position="953"/>
    </location>
</feature>
<reference evidence="6" key="1">
    <citation type="journal article" date="2014" name="BMC Genomics">
        <title>Genome characteristics reveal the impact of lichenization on lichen-forming fungus Endocarpon pusillum Hedwig (Verrucariales, Ascomycota).</title>
        <authorList>
            <person name="Wang Y.-Y."/>
            <person name="Liu B."/>
            <person name="Zhang X.-Y."/>
            <person name="Zhou Q.-M."/>
            <person name="Zhang T."/>
            <person name="Li H."/>
            <person name="Yu Y.-F."/>
            <person name="Zhang X.-L."/>
            <person name="Hao X.-Y."/>
            <person name="Wang M."/>
            <person name="Wang L."/>
            <person name="Wei J.-C."/>
        </authorList>
    </citation>
    <scope>NUCLEOTIDE SEQUENCE [LARGE SCALE GENOMIC DNA]</scope>
    <source>
        <strain evidence="6">Z07020 / HMAS-L-300199</strain>
    </source>
</reference>